<dbReference type="AlphaFoldDB" id="A0A0K2UW51"/>
<reference evidence="1" key="1">
    <citation type="submission" date="2014-05" db="EMBL/GenBank/DDBJ databases">
        <authorList>
            <person name="Chronopoulou M."/>
        </authorList>
    </citation>
    <scope>NUCLEOTIDE SEQUENCE</scope>
    <source>
        <tissue evidence="1">Whole organism</tissue>
    </source>
</reference>
<proteinExistence type="predicted"/>
<dbReference type="EMBL" id="HACA01025103">
    <property type="protein sequence ID" value="CDW42464.1"/>
    <property type="molecule type" value="Transcribed_RNA"/>
</dbReference>
<accession>A0A0K2UW51</accession>
<protein>
    <submittedName>
        <fullName evidence="1">Uncharacterized protein</fullName>
    </submittedName>
</protein>
<sequence>MDLRNEKLNKTSLYIMDKFFPSNRERERGAYYIHLIKRFKINVTYR</sequence>
<name>A0A0K2UW51_LEPSM</name>
<organism evidence="1">
    <name type="scientific">Lepeophtheirus salmonis</name>
    <name type="common">Salmon louse</name>
    <name type="synonym">Caligus salmonis</name>
    <dbReference type="NCBI Taxonomy" id="72036"/>
    <lineage>
        <taxon>Eukaryota</taxon>
        <taxon>Metazoa</taxon>
        <taxon>Ecdysozoa</taxon>
        <taxon>Arthropoda</taxon>
        <taxon>Crustacea</taxon>
        <taxon>Multicrustacea</taxon>
        <taxon>Hexanauplia</taxon>
        <taxon>Copepoda</taxon>
        <taxon>Siphonostomatoida</taxon>
        <taxon>Caligidae</taxon>
        <taxon>Lepeophtheirus</taxon>
    </lineage>
</organism>
<evidence type="ECO:0000313" key="1">
    <source>
        <dbReference type="EMBL" id="CDW42464.1"/>
    </source>
</evidence>